<dbReference type="Proteomes" id="UP000003684">
    <property type="component" value="Unassembled WGS sequence"/>
</dbReference>
<gene>
    <name evidence="2" type="ORF">HMPREF9209_1993</name>
</gene>
<dbReference type="EMBL" id="ADFT01000034">
    <property type="protein sequence ID" value="EFB62055.1"/>
    <property type="molecule type" value="Genomic_DNA"/>
</dbReference>
<keyword evidence="1" id="KW-0472">Membrane</keyword>
<evidence type="ECO:0000313" key="3">
    <source>
        <dbReference type="Proteomes" id="UP000003684"/>
    </source>
</evidence>
<sequence>MKVEVPNAEPIVYTFDSDLHIIKKKFCTKRVDFWSAPFLIVCIGIFMVKFFTSIFEQILVE</sequence>
<keyword evidence="1" id="KW-0812">Transmembrane</keyword>
<proteinExistence type="predicted"/>
<feature type="transmembrane region" description="Helical" evidence="1">
    <location>
        <begin position="33"/>
        <end position="55"/>
    </location>
</feature>
<evidence type="ECO:0000256" key="1">
    <source>
        <dbReference type="SAM" id="Phobius"/>
    </source>
</evidence>
<accession>D1YLF1</accession>
<name>D1YLF1_LACGS</name>
<protein>
    <submittedName>
        <fullName evidence="2">Uncharacterized protein</fullName>
    </submittedName>
</protein>
<comment type="caution">
    <text evidence="2">The sequence shown here is derived from an EMBL/GenBank/DDBJ whole genome shotgun (WGS) entry which is preliminary data.</text>
</comment>
<evidence type="ECO:0000313" key="2">
    <source>
        <dbReference type="EMBL" id="EFB62055.1"/>
    </source>
</evidence>
<keyword evidence="1" id="KW-1133">Transmembrane helix</keyword>
<dbReference type="AlphaFoldDB" id="D1YLF1"/>
<reference evidence="2 3" key="1">
    <citation type="submission" date="2009-12" db="EMBL/GenBank/DDBJ databases">
        <title>Genome Sequence of Lactobacillus gasseri 224-1.</title>
        <authorList>
            <person name="Durkin A.S."/>
            <person name="Madupu R."/>
            <person name="Torralba M."/>
            <person name="Methe B."/>
            <person name="Sutton G."/>
            <person name="Strausberg R.L."/>
            <person name="Nelson K.E."/>
        </authorList>
    </citation>
    <scope>NUCLEOTIDE SEQUENCE [LARGE SCALE GENOMIC DNA]</scope>
    <source>
        <strain evidence="2 3">224-1</strain>
    </source>
</reference>
<organism evidence="2 3">
    <name type="scientific">Lactobacillus gasseri 224-1</name>
    <dbReference type="NCBI Taxonomy" id="679196"/>
    <lineage>
        <taxon>Bacteria</taxon>
        <taxon>Bacillati</taxon>
        <taxon>Bacillota</taxon>
        <taxon>Bacilli</taxon>
        <taxon>Lactobacillales</taxon>
        <taxon>Lactobacillaceae</taxon>
        <taxon>Lactobacillus</taxon>
    </lineage>
</organism>